<keyword evidence="2" id="KW-1185">Reference proteome</keyword>
<evidence type="ECO:0000313" key="1">
    <source>
        <dbReference type="EMBL" id="KAK3700651.1"/>
    </source>
</evidence>
<dbReference type="EMBL" id="JAUTXU010000182">
    <property type="protein sequence ID" value="KAK3700651.1"/>
    <property type="molecule type" value="Genomic_DNA"/>
</dbReference>
<dbReference type="Proteomes" id="UP001281147">
    <property type="component" value="Unassembled WGS sequence"/>
</dbReference>
<reference evidence="1" key="1">
    <citation type="submission" date="2023-07" db="EMBL/GenBank/DDBJ databases">
        <title>Black Yeasts Isolated from many extreme environments.</title>
        <authorList>
            <person name="Coleine C."/>
            <person name="Stajich J.E."/>
            <person name="Selbmann L."/>
        </authorList>
    </citation>
    <scope>NUCLEOTIDE SEQUENCE</scope>
    <source>
        <strain evidence="1">CCFEE 5714</strain>
    </source>
</reference>
<accession>A0ACC3MPG6</accession>
<proteinExistence type="predicted"/>
<gene>
    <name evidence="1" type="ORF">LTR37_015840</name>
</gene>
<sequence>MAKNENTAPNEQQQEQPVACVFCGSSPGTSPAHLEAARDLGKALYKHGYKLVYGGGSTGMMGEVAKTLVSLAGPDAVHGIIPTALLGLERHKTPDPKIYGKTSEVPDMHTRKDRMAREVIRGGVGSGFVALSGGYGTLEELMEVTTWNQLGIHARGVVIYNVQGYWDGLLQWVKDALAAGFVSEGNKSIMAVATDGEGVVEKLKDYELAKGRFGLNWDEK</sequence>
<evidence type="ECO:0000313" key="2">
    <source>
        <dbReference type="Proteomes" id="UP001281147"/>
    </source>
</evidence>
<organism evidence="1 2">
    <name type="scientific">Vermiconidia calcicola</name>
    <dbReference type="NCBI Taxonomy" id="1690605"/>
    <lineage>
        <taxon>Eukaryota</taxon>
        <taxon>Fungi</taxon>
        <taxon>Dikarya</taxon>
        <taxon>Ascomycota</taxon>
        <taxon>Pezizomycotina</taxon>
        <taxon>Dothideomycetes</taxon>
        <taxon>Dothideomycetidae</taxon>
        <taxon>Mycosphaerellales</taxon>
        <taxon>Extremaceae</taxon>
        <taxon>Vermiconidia</taxon>
    </lineage>
</organism>
<protein>
    <submittedName>
        <fullName evidence="1">Uncharacterized protein</fullName>
    </submittedName>
</protein>
<comment type="caution">
    <text evidence="1">The sequence shown here is derived from an EMBL/GenBank/DDBJ whole genome shotgun (WGS) entry which is preliminary data.</text>
</comment>
<name>A0ACC3MPG6_9PEZI</name>